<dbReference type="GO" id="GO:0003700">
    <property type="term" value="F:DNA-binding transcription factor activity"/>
    <property type="evidence" value="ECO:0007669"/>
    <property type="project" value="InterPro"/>
</dbReference>
<dbReference type="PANTHER" id="PTHR33154">
    <property type="entry name" value="TRANSCRIPTIONAL REGULATOR, ARSR FAMILY"/>
    <property type="match status" value="1"/>
</dbReference>
<organism evidence="5 6">
    <name type="scientific">Candidatus Ruania gallistercoris</name>
    <dbReference type="NCBI Taxonomy" id="2838746"/>
    <lineage>
        <taxon>Bacteria</taxon>
        <taxon>Bacillati</taxon>
        <taxon>Actinomycetota</taxon>
        <taxon>Actinomycetes</taxon>
        <taxon>Micrococcales</taxon>
        <taxon>Ruaniaceae</taxon>
        <taxon>Ruania</taxon>
    </lineage>
</organism>
<dbReference type="InterPro" id="IPR036390">
    <property type="entry name" value="WH_DNA-bd_sf"/>
</dbReference>
<comment type="caution">
    <text evidence="5">The sequence shown here is derived from an EMBL/GenBank/DDBJ whole genome shotgun (WGS) entry which is preliminary data.</text>
</comment>
<keyword evidence="2" id="KW-0238">DNA-binding</keyword>
<dbReference type="AlphaFoldDB" id="A0A9D2J377"/>
<reference evidence="5" key="2">
    <citation type="submission" date="2021-04" db="EMBL/GenBank/DDBJ databases">
        <authorList>
            <person name="Gilroy R."/>
        </authorList>
    </citation>
    <scope>NUCLEOTIDE SEQUENCE</scope>
    <source>
        <strain evidence="5">ChiGjej4B4-7305</strain>
    </source>
</reference>
<sequence>MHAFEILGDPVRRRILELLSDGEAPAGDVVREISTEFGISQPAISRQLRILRETGFTAVRPVGTRRLYSIRADAFDEADAWLDRNRRRWQHALDALETEVARGRRTRNS</sequence>
<proteinExistence type="predicted"/>
<evidence type="ECO:0000256" key="2">
    <source>
        <dbReference type="ARBA" id="ARBA00023125"/>
    </source>
</evidence>
<feature type="domain" description="HTH arsR-type" evidence="4">
    <location>
        <begin position="1"/>
        <end position="107"/>
    </location>
</feature>
<dbReference type="NCBIfam" id="NF033788">
    <property type="entry name" value="HTH_metalloreg"/>
    <property type="match status" value="1"/>
</dbReference>
<dbReference type="EMBL" id="DXBY01000097">
    <property type="protein sequence ID" value="HIZ35315.1"/>
    <property type="molecule type" value="Genomic_DNA"/>
</dbReference>
<dbReference type="PROSITE" id="PS50987">
    <property type="entry name" value="HTH_ARSR_2"/>
    <property type="match status" value="1"/>
</dbReference>
<dbReference type="Pfam" id="PF01022">
    <property type="entry name" value="HTH_5"/>
    <property type="match status" value="1"/>
</dbReference>
<reference evidence="5" key="1">
    <citation type="journal article" date="2021" name="PeerJ">
        <title>Extensive microbial diversity within the chicken gut microbiome revealed by metagenomics and culture.</title>
        <authorList>
            <person name="Gilroy R."/>
            <person name="Ravi A."/>
            <person name="Getino M."/>
            <person name="Pursley I."/>
            <person name="Horton D.L."/>
            <person name="Alikhan N.F."/>
            <person name="Baker D."/>
            <person name="Gharbi K."/>
            <person name="Hall N."/>
            <person name="Watson M."/>
            <person name="Adriaenssens E.M."/>
            <person name="Foster-Nyarko E."/>
            <person name="Jarju S."/>
            <person name="Secka A."/>
            <person name="Antonio M."/>
            <person name="Oren A."/>
            <person name="Chaudhuri R.R."/>
            <person name="La Ragione R."/>
            <person name="Hildebrand F."/>
            <person name="Pallen M.J."/>
        </authorList>
    </citation>
    <scope>NUCLEOTIDE SEQUENCE</scope>
    <source>
        <strain evidence="5">ChiGjej4B4-7305</strain>
    </source>
</reference>
<evidence type="ECO:0000256" key="3">
    <source>
        <dbReference type="ARBA" id="ARBA00023163"/>
    </source>
</evidence>
<dbReference type="Proteomes" id="UP000824037">
    <property type="component" value="Unassembled WGS sequence"/>
</dbReference>
<keyword evidence="1" id="KW-0805">Transcription regulation</keyword>
<evidence type="ECO:0000313" key="5">
    <source>
        <dbReference type="EMBL" id="HIZ35315.1"/>
    </source>
</evidence>
<dbReference type="PANTHER" id="PTHR33154:SF33">
    <property type="entry name" value="TRANSCRIPTIONAL REPRESSOR SDPR"/>
    <property type="match status" value="1"/>
</dbReference>
<evidence type="ECO:0000256" key="1">
    <source>
        <dbReference type="ARBA" id="ARBA00023015"/>
    </source>
</evidence>
<protein>
    <submittedName>
        <fullName evidence="5">Metalloregulator ArsR/SmtB family transcription factor</fullName>
    </submittedName>
</protein>
<dbReference type="InterPro" id="IPR036388">
    <property type="entry name" value="WH-like_DNA-bd_sf"/>
</dbReference>
<dbReference type="SMART" id="SM00418">
    <property type="entry name" value="HTH_ARSR"/>
    <property type="match status" value="1"/>
</dbReference>
<accession>A0A9D2J377</accession>
<dbReference type="SUPFAM" id="SSF46785">
    <property type="entry name" value="Winged helix' DNA-binding domain"/>
    <property type="match status" value="1"/>
</dbReference>
<name>A0A9D2J377_9MICO</name>
<dbReference type="InterPro" id="IPR051081">
    <property type="entry name" value="HTH_MetalResp_TranReg"/>
</dbReference>
<dbReference type="GO" id="GO:0003677">
    <property type="term" value="F:DNA binding"/>
    <property type="evidence" value="ECO:0007669"/>
    <property type="project" value="UniProtKB-KW"/>
</dbReference>
<dbReference type="InterPro" id="IPR011991">
    <property type="entry name" value="ArsR-like_HTH"/>
</dbReference>
<dbReference type="PRINTS" id="PR00778">
    <property type="entry name" value="HTHARSR"/>
</dbReference>
<evidence type="ECO:0000313" key="6">
    <source>
        <dbReference type="Proteomes" id="UP000824037"/>
    </source>
</evidence>
<keyword evidence="3" id="KW-0804">Transcription</keyword>
<dbReference type="CDD" id="cd00090">
    <property type="entry name" value="HTH_ARSR"/>
    <property type="match status" value="1"/>
</dbReference>
<gene>
    <name evidence="5" type="ORF">H9815_06020</name>
</gene>
<evidence type="ECO:0000259" key="4">
    <source>
        <dbReference type="PROSITE" id="PS50987"/>
    </source>
</evidence>
<dbReference type="InterPro" id="IPR001845">
    <property type="entry name" value="HTH_ArsR_DNA-bd_dom"/>
</dbReference>
<dbReference type="Gene3D" id="1.10.10.10">
    <property type="entry name" value="Winged helix-like DNA-binding domain superfamily/Winged helix DNA-binding domain"/>
    <property type="match status" value="1"/>
</dbReference>